<dbReference type="PROSITE" id="PS00600">
    <property type="entry name" value="AA_TRANSFER_CLASS_3"/>
    <property type="match status" value="1"/>
</dbReference>
<dbReference type="GO" id="GO:0030170">
    <property type="term" value="F:pyridoxal phosphate binding"/>
    <property type="evidence" value="ECO:0007669"/>
    <property type="project" value="UniProtKB-UniRule"/>
</dbReference>
<dbReference type="InterPro" id="IPR015424">
    <property type="entry name" value="PyrdxlP-dep_Trfase"/>
</dbReference>
<keyword evidence="5 9" id="KW-0949">S-adenosyl-L-methionine</keyword>
<keyword evidence="7 9" id="KW-0663">Pyridoxal phosphate</keyword>
<dbReference type="EMBL" id="LXER01000006">
    <property type="protein sequence ID" value="OAT34132.1"/>
    <property type="molecule type" value="Genomic_DNA"/>
</dbReference>
<dbReference type="InterPro" id="IPR005814">
    <property type="entry name" value="Aminotrans_3"/>
</dbReference>
<dbReference type="OrthoDB" id="9801052at2"/>
<feature type="binding site" evidence="9">
    <location>
        <position position="274"/>
    </location>
    <ligand>
        <name>substrate</name>
    </ligand>
</feature>
<gene>
    <name evidence="9" type="primary">bioA</name>
    <name evidence="10" type="ORF">M975_0674</name>
</gene>
<dbReference type="GO" id="GO:0009102">
    <property type="term" value="P:biotin biosynthetic process"/>
    <property type="evidence" value="ECO:0007669"/>
    <property type="project" value="UniProtKB-UniRule"/>
</dbReference>
<comment type="pathway">
    <text evidence="2 9">Cofactor biosynthesis; biotin biosynthesis; 7,8-diaminononanoate from 8-amino-7-oxononanoate (SAM route): step 1/1.</text>
</comment>
<evidence type="ECO:0000313" key="10">
    <source>
        <dbReference type="EMBL" id="OAT34132.1"/>
    </source>
</evidence>
<feature type="binding site" evidence="9">
    <location>
        <position position="391"/>
    </location>
    <ligand>
        <name>substrate</name>
    </ligand>
</feature>
<feature type="modified residue" description="N6-(pyridoxal phosphate)lysine" evidence="9">
    <location>
        <position position="274"/>
    </location>
</feature>
<keyword evidence="4 9" id="KW-0808">Transferase</keyword>
<dbReference type="SUPFAM" id="SSF53383">
    <property type="entry name" value="PLP-dependent transferases"/>
    <property type="match status" value="1"/>
</dbReference>
<dbReference type="AlphaFoldDB" id="A0A1B7IVZ9"/>
<comment type="subunit">
    <text evidence="9">Homodimer.</text>
</comment>
<dbReference type="Pfam" id="PF00202">
    <property type="entry name" value="Aminotran_3"/>
    <property type="match status" value="1"/>
</dbReference>
<dbReference type="CDD" id="cd00610">
    <property type="entry name" value="OAT_like"/>
    <property type="match status" value="1"/>
</dbReference>
<reference evidence="10 11" key="1">
    <citation type="submission" date="2016-04" db="EMBL/GenBank/DDBJ databases">
        <title>ATOL: Assembling a taxonomically balanced genome-scale reconstruction of the evolutionary history of the Enterobacteriaceae.</title>
        <authorList>
            <person name="Plunkett G.III."/>
            <person name="Neeno-Eckwall E.C."/>
            <person name="Glasner J.D."/>
            <person name="Perna N.T."/>
        </authorList>
    </citation>
    <scope>NUCLEOTIDE SEQUENCE [LARGE SCALE GENOMIC DNA]</scope>
    <source>
        <strain evidence="10 11">ATCC 51605</strain>
    </source>
</reference>
<dbReference type="InterPro" id="IPR015421">
    <property type="entry name" value="PyrdxlP-dep_Trfase_major"/>
</dbReference>
<dbReference type="FunFam" id="3.40.640.10:FF:000041">
    <property type="entry name" value="Adenosylmethionine-8-amino-7-oxononanoate aminotransferase"/>
    <property type="match status" value="1"/>
</dbReference>
<dbReference type="InterPro" id="IPR015422">
    <property type="entry name" value="PyrdxlP-dep_Trfase_small"/>
</dbReference>
<feature type="binding site" evidence="9">
    <location>
        <position position="245"/>
    </location>
    <ligand>
        <name>pyridoxal 5'-phosphate</name>
        <dbReference type="ChEBI" id="CHEBI:597326"/>
    </ligand>
</feature>
<sequence length="429" mass="47368">MTPADLAFDQQHIWHPYTSMTQPLPVYPVVGATGCELQLADGKALVDGMSSWWAAIHGYNHPRLNQAMKDQIDQMSHVMFGGITHPPAVALCRKLVAMTPENLECVFLADSGSVAVEVAMKMALQYWHAKGDPRQRFLTFRHGYHGDTFGAMSVCDPDNSMHSLWQGYLPEHLFAPAPNCRFDDEWDEMDIVPFARLMAAHRHEIAAVILEPIVQGAGGMRFYHPEWLRRIRRMCDREGILLIADEIATGFGRTGKLFACEHAGISPDILCLGKALTGGTMTLSATLTTRLVAETISDGEAGCFMHGPTFMGNPLACAVAAESLALLEEGHWQQQVKALEAQLLEGLEPLRDGEQVADVRVLGAIGVVETHHPVDMAALQAFFVEQGVWIRPFGRLIYLMPPYVISREQLAKLIKAVTLAVQNPAFFKS</sequence>
<dbReference type="HAMAP" id="MF_00834">
    <property type="entry name" value="BioA"/>
    <property type="match status" value="1"/>
</dbReference>
<dbReference type="RefSeq" id="WP_064557290.1">
    <property type="nucleotide sequence ID" value="NZ_LXER01000006.1"/>
</dbReference>
<comment type="caution">
    <text evidence="10">The sequence shown here is derived from an EMBL/GenBank/DDBJ whole genome shotgun (WGS) entry which is preliminary data.</text>
</comment>
<evidence type="ECO:0000256" key="4">
    <source>
        <dbReference type="ARBA" id="ARBA00022679"/>
    </source>
</evidence>
<dbReference type="UniPathway" id="UPA00078">
    <property type="reaction ID" value="UER00160"/>
</dbReference>
<dbReference type="Gene3D" id="3.90.1150.10">
    <property type="entry name" value="Aspartate Aminotransferase, domain 1"/>
    <property type="match status" value="1"/>
</dbReference>
<evidence type="ECO:0000256" key="1">
    <source>
        <dbReference type="ARBA" id="ARBA00001933"/>
    </source>
</evidence>
<dbReference type="InterPro" id="IPR049704">
    <property type="entry name" value="Aminotrans_3_PPA_site"/>
</dbReference>
<keyword evidence="9" id="KW-0963">Cytoplasm</keyword>
<keyword evidence="6 9" id="KW-0093">Biotin biosynthesis</keyword>
<dbReference type="Gene3D" id="3.40.640.10">
    <property type="entry name" value="Type I PLP-dependent aspartate aminotransferase-like (Major domain)"/>
    <property type="match status" value="1"/>
</dbReference>
<feature type="site" description="Participates in the substrate recognition with KAPA and in a stacking interaction with the adenine ring of SAM" evidence="9">
    <location>
        <position position="17"/>
    </location>
</feature>
<evidence type="ECO:0000256" key="3">
    <source>
        <dbReference type="ARBA" id="ARBA00022576"/>
    </source>
</evidence>
<dbReference type="PANTHER" id="PTHR42684">
    <property type="entry name" value="ADENOSYLMETHIONINE-8-AMINO-7-OXONONANOATE AMINOTRANSFERASE"/>
    <property type="match status" value="1"/>
</dbReference>
<feature type="binding site" evidence="9">
    <location>
        <position position="307"/>
    </location>
    <ligand>
        <name>substrate</name>
    </ligand>
</feature>
<dbReference type="EC" id="2.6.1.62" evidence="9"/>
<keyword evidence="3 9" id="KW-0032">Aminotransferase</keyword>
<name>A0A1B7IVZ9_9ENTR</name>
<evidence type="ECO:0000256" key="8">
    <source>
        <dbReference type="ARBA" id="ARBA00048449"/>
    </source>
</evidence>
<feature type="binding site" evidence="9">
    <location>
        <begin position="112"/>
        <end position="113"/>
    </location>
    <ligand>
        <name>pyridoxal 5'-phosphate</name>
        <dbReference type="ChEBI" id="CHEBI:597326"/>
    </ligand>
</feature>
<dbReference type="PANTHER" id="PTHR42684:SF17">
    <property type="entry name" value="ADENOSYLMETHIONINE-8-AMINO-7-OXONONANOATE AMINOTRANSFERASE"/>
    <property type="match status" value="1"/>
</dbReference>
<comment type="catalytic activity">
    <reaction evidence="8 9">
        <text>(8S)-8-amino-7-oxononanoate + S-adenosyl-L-methionine = S-adenosyl-4-methylsulfanyl-2-oxobutanoate + (7R,8S)-7,8-diammoniononanoate</text>
        <dbReference type="Rhea" id="RHEA:16861"/>
        <dbReference type="ChEBI" id="CHEBI:16490"/>
        <dbReference type="ChEBI" id="CHEBI:59789"/>
        <dbReference type="ChEBI" id="CHEBI:149468"/>
        <dbReference type="ChEBI" id="CHEBI:149469"/>
        <dbReference type="EC" id="2.6.1.62"/>
    </reaction>
</comment>
<comment type="cofactor">
    <cofactor evidence="1 9">
        <name>pyridoxal 5'-phosphate</name>
        <dbReference type="ChEBI" id="CHEBI:597326"/>
    </cofactor>
</comment>
<feature type="binding site" evidence="9">
    <location>
        <begin position="308"/>
        <end position="309"/>
    </location>
    <ligand>
        <name>pyridoxal 5'-phosphate</name>
        <dbReference type="ChEBI" id="CHEBI:597326"/>
    </ligand>
</feature>
<comment type="similarity">
    <text evidence="9">Belongs to the class-III pyridoxal-phosphate-dependent aminotransferase family. BioA subfamily.</text>
</comment>
<feature type="binding site" evidence="9">
    <location>
        <position position="144"/>
    </location>
    <ligand>
        <name>substrate</name>
    </ligand>
</feature>
<dbReference type="NCBIfam" id="NF004624">
    <property type="entry name" value="PRK05964.1"/>
    <property type="match status" value="1"/>
</dbReference>
<organism evidence="10 11">
    <name type="scientific">Buttiauxella brennerae ATCC 51605</name>
    <dbReference type="NCBI Taxonomy" id="1354251"/>
    <lineage>
        <taxon>Bacteria</taxon>
        <taxon>Pseudomonadati</taxon>
        <taxon>Pseudomonadota</taxon>
        <taxon>Gammaproteobacteria</taxon>
        <taxon>Enterobacterales</taxon>
        <taxon>Enterobacteriaceae</taxon>
        <taxon>Buttiauxella</taxon>
    </lineage>
</organism>
<keyword evidence="11" id="KW-1185">Reference proteome</keyword>
<proteinExistence type="inferred from homology"/>
<feature type="binding site" evidence="9">
    <location>
        <position position="52"/>
    </location>
    <ligand>
        <name>substrate</name>
    </ligand>
</feature>
<dbReference type="PIRSF" id="PIRSF000521">
    <property type="entry name" value="Transaminase_4ab_Lys_Orn"/>
    <property type="match status" value="1"/>
</dbReference>
<evidence type="ECO:0000313" key="11">
    <source>
        <dbReference type="Proteomes" id="UP000078410"/>
    </source>
</evidence>
<dbReference type="Proteomes" id="UP000078410">
    <property type="component" value="Unassembled WGS sequence"/>
</dbReference>
<dbReference type="NCBIfam" id="NF005940">
    <property type="entry name" value="PRK07986.1"/>
    <property type="match status" value="1"/>
</dbReference>
<dbReference type="GO" id="GO:0004015">
    <property type="term" value="F:adenosylmethionine-8-amino-7-oxononanoate transaminase activity"/>
    <property type="evidence" value="ECO:0007669"/>
    <property type="project" value="UniProtKB-UniRule"/>
</dbReference>
<dbReference type="PATRIC" id="fig|1354251.4.peg.689"/>
<protein>
    <recommendedName>
        <fullName evidence="9">Adenosylmethionine-8-amino-7-oxononanoate aminotransferase</fullName>
        <ecNumber evidence="9">2.6.1.62</ecNumber>
    </recommendedName>
    <alternativeName>
        <fullName evidence="9">7,8-diamino-pelargonic acid aminotransferase</fullName>
        <shortName evidence="9">DAPA AT</shortName>
        <shortName evidence="9">DAPA aminotransferase</shortName>
    </alternativeName>
    <alternativeName>
        <fullName evidence="9">7,8-diaminononanoate synthase</fullName>
        <shortName evidence="9">DANS</shortName>
    </alternativeName>
    <alternativeName>
        <fullName evidence="9">Diaminopelargonic acid synthase</fullName>
    </alternativeName>
</protein>
<evidence type="ECO:0000256" key="5">
    <source>
        <dbReference type="ARBA" id="ARBA00022691"/>
    </source>
</evidence>
<evidence type="ECO:0000256" key="7">
    <source>
        <dbReference type="ARBA" id="ARBA00022898"/>
    </source>
</evidence>
<accession>A0A1B7IVZ9</accession>
<dbReference type="InterPro" id="IPR005815">
    <property type="entry name" value="BioA"/>
</dbReference>
<dbReference type="NCBIfam" id="TIGR00508">
    <property type="entry name" value="bioA"/>
    <property type="match status" value="1"/>
</dbReference>
<comment type="subcellular location">
    <subcellularLocation>
        <location evidence="9">Cytoplasm</location>
    </subcellularLocation>
</comment>
<evidence type="ECO:0000256" key="9">
    <source>
        <dbReference type="HAMAP-Rule" id="MF_00834"/>
    </source>
</evidence>
<evidence type="ECO:0000256" key="6">
    <source>
        <dbReference type="ARBA" id="ARBA00022756"/>
    </source>
</evidence>
<comment type="function">
    <text evidence="9">Catalyzes the transfer of the alpha-amino group from S-adenosyl-L-methionine (SAM) to 7-keto-8-aminopelargonic acid (KAPA) to form 7,8-diaminopelargonic acid (DAPA). It is the only aminotransferase known to utilize SAM as an amino donor.</text>
</comment>
<evidence type="ECO:0000256" key="2">
    <source>
        <dbReference type="ARBA" id="ARBA00005063"/>
    </source>
</evidence>
<dbReference type="GO" id="GO:0005737">
    <property type="term" value="C:cytoplasm"/>
    <property type="evidence" value="ECO:0007669"/>
    <property type="project" value="UniProtKB-SubCell"/>
</dbReference>